<dbReference type="Pfam" id="PF03880">
    <property type="entry name" value="DbpA"/>
    <property type="match status" value="1"/>
</dbReference>
<dbReference type="GO" id="GO:0005524">
    <property type="term" value="F:ATP binding"/>
    <property type="evidence" value="ECO:0007669"/>
    <property type="project" value="UniProtKB-UniRule"/>
</dbReference>
<evidence type="ECO:0000313" key="10">
    <source>
        <dbReference type="EMBL" id="KOA18822.1"/>
    </source>
</evidence>
<dbReference type="GO" id="GO:0034458">
    <property type="term" value="F:3'-5' RNA helicase activity"/>
    <property type="evidence" value="ECO:0007669"/>
    <property type="project" value="UniProtKB-UniRule"/>
</dbReference>
<comment type="catalytic activity">
    <reaction evidence="5">
        <text>ATP + H2O = ADP + phosphate + H(+)</text>
        <dbReference type="Rhea" id="RHEA:13065"/>
        <dbReference type="ChEBI" id="CHEBI:15377"/>
        <dbReference type="ChEBI" id="CHEBI:15378"/>
        <dbReference type="ChEBI" id="CHEBI:30616"/>
        <dbReference type="ChEBI" id="CHEBI:43474"/>
        <dbReference type="ChEBI" id="CHEBI:456216"/>
        <dbReference type="EC" id="3.6.4.13"/>
    </reaction>
</comment>
<evidence type="ECO:0000259" key="7">
    <source>
        <dbReference type="PROSITE" id="PS51192"/>
    </source>
</evidence>
<feature type="domain" description="DEAD-box RNA helicase Q" evidence="9">
    <location>
        <begin position="4"/>
        <end position="32"/>
    </location>
</feature>
<dbReference type="Gene3D" id="3.30.70.330">
    <property type="match status" value="1"/>
</dbReference>
<keyword evidence="1 5" id="KW-0547">Nucleotide-binding</keyword>
<dbReference type="InterPro" id="IPR050079">
    <property type="entry name" value="DEAD_box_RNA_helicase"/>
</dbReference>
<dbReference type="SUPFAM" id="SSF52540">
    <property type="entry name" value="P-loop containing nucleoside triphosphate hydrolases"/>
    <property type="match status" value="1"/>
</dbReference>
<dbReference type="SMART" id="SM00487">
    <property type="entry name" value="DEXDc"/>
    <property type="match status" value="1"/>
</dbReference>
<accession>A0A0L6Z782</accession>
<keyword evidence="5" id="KW-0690">Ribosome biogenesis</keyword>
<dbReference type="InterPro" id="IPR014014">
    <property type="entry name" value="RNA_helicase_DEAD_Q_motif"/>
</dbReference>
<dbReference type="PROSITE" id="PS51194">
    <property type="entry name" value="HELICASE_CTER"/>
    <property type="match status" value="1"/>
</dbReference>
<comment type="similarity">
    <text evidence="5">Belongs to the DEAD box helicase family. DbpA subfamily.</text>
</comment>
<dbReference type="CDD" id="cd18787">
    <property type="entry name" value="SF2_C_DEAD"/>
    <property type="match status" value="1"/>
</dbReference>
<evidence type="ECO:0000256" key="5">
    <source>
        <dbReference type="HAMAP-Rule" id="MF_00965"/>
    </source>
</evidence>
<sequence length="481" mass="54137">MKNSNFNNFNLSHKILEALSMLGYEKPSEVQEKVIPYALQDKDVIVKSETGSGKTAAFAIPICERIDIEKKKSQALILTPTRELAIQVKEDINNIGRLKRIRAIAVFGKQPISEQKKELKQRVHVVVGTPGRTLDHIEKGNADFGNIKYLIIDEADKMLNMGFIEQVEGVIKRLPKDRVTMLFSATISDEIEALCNNYMINPYRIEVNPQKLTTEKIEEVYYQVEFDKKFSLLNKIIASELPDSCIIFCNTKDQVDIIAQKMNSRGYSCSKLHGGMEQKDRTDTMQAFKRGEFQFLIATDVAARGIHVEEITHVINYDIPVEKESYVHRIGRTGRAGSKGKAISFVYPQEIRLFNEIEEYLGNKIVKKDPPSEEDVEKGKSILKDKIKAKPKLKQDKTAGLNKKIMKLHINAGKKKKVRAGDIVGAITSIEGISSEDIGIIDVQDSFSYVDILGGKGKIVLEALKETPIKGKLIKVEKAKK</sequence>
<dbReference type="PROSITE" id="PS00039">
    <property type="entry name" value="DEAD_ATP_HELICASE"/>
    <property type="match status" value="1"/>
</dbReference>
<name>A0A0L6Z782_9CLOT</name>
<feature type="domain" description="Helicase ATP-binding" evidence="7">
    <location>
        <begin position="35"/>
        <end position="205"/>
    </location>
</feature>
<keyword evidence="11" id="KW-1185">Reference proteome</keyword>
<dbReference type="Pfam" id="PF00270">
    <property type="entry name" value="DEAD"/>
    <property type="match status" value="1"/>
</dbReference>
<evidence type="ECO:0000256" key="4">
    <source>
        <dbReference type="ARBA" id="ARBA00022840"/>
    </source>
</evidence>
<dbReference type="PROSITE" id="PS51192">
    <property type="entry name" value="HELICASE_ATP_BIND_1"/>
    <property type="match status" value="1"/>
</dbReference>
<dbReference type="InterPro" id="IPR044742">
    <property type="entry name" value="DEAD/DEAH_RhlB"/>
</dbReference>
<dbReference type="EMBL" id="LHUR01000032">
    <property type="protein sequence ID" value="KOA18822.1"/>
    <property type="molecule type" value="Genomic_DNA"/>
</dbReference>
<proteinExistence type="inferred from homology"/>
<keyword evidence="2 5" id="KW-0378">Hydrolase</keyword>
<dbReference type="STRING" id="36844.SAMN04488501_1229"/>
<evidence type="ECO:0000256" key="3">
    <source>
        <dbReference type="ARBA" id="ARBA00022806"/>
    </source>
</evidence>
<dbReference type="PATRIC" id="fig|1121318.3.peg.2774"/>
<dbReference type="CDD" id="cd00268">
    <property type="entry name" value="DEADc"/>
    <property type="match status" value="1"/>
</dbReference>
<comment type="caution">
    <text evidence="10">The sequence shown here is derived from an EMBL/GenBank/DDBJ whole genome shotgun (WGS) entry which is preliminary data.</text>
</comment>
<evidence type="ECO:0000256" key="6">
    <source>
        <dbReference type="PROSITE-ProRule" id="PRU00552"/>
    </source>
</evidence>
<feature type="domain" description="Helicase C-terminal" evidence="8">
    <location>
        <begin position="216"/>
        <end position="377"/>
    </location>
</feature>
<dbReference type="Pfam" id="PF00271">
    <property type="entry name" value="Helicase_C"/>
    <property type="match status" value="1"/>
</dbReference>
<dbReference type="InterPro" id="IPR005580">
    <property type="entry name" value="DbpA/CsdA_RNA-bd_dom"/>
</dbReference>
<dbReference type="SMART" id="SM00490">
    <property type="entry name" value="HELICc"/>
    <property type="match status" value="1"/>
</dbReference>
<dbReference type="InterPro" id="IPR012677">
    <property type="entry name" value="Nucleotide-bd_a/b_plait_sf"/>
</dbReference>
<dbReference type="GO" id="GO:0003723">
    <property type="term" value="F:RNA binding"/>
    <property type="evidence" value="ECO:0007669"/>
    <property type="project" value="UniProtKB-UniRule"/>
</dbReference>
<dbReference type="GO" id="GO:0005829">
    <property type="term" value="C:cytosol"/>
    <property type="evidence" value="ECO:0007669"/>
    <property type="project" value="TreeGrafter"/>
</dbReference>
<dbReference type="AlphaFoldDB" id="A0A0L6Z782"/>
<keyword evidence="5" id="KW-0694">RNA-binding</keyword>
<dbReference type="EC" id="3.6.4.13" evidence="5"/>
<dbReference type="HAMAP" id="MF_00965">
    <property type="entry name" value="DEAD_helicase_DbpA"/>
    <property type="match status" value="1"/>
</dbReference>
<dbReference type="Proteomes" id="UP000037043">
    <property type="component" value="Unassembled WGS sequence"/>
</dbReference>
<keyword evidence="4 5" id="KW-0067">ATP-binding</keyword>
<evidence type="ECO:0000256" key="1">
    <source>
        <dbReference type="ARBA" id="ARBA00022741"/>
    </source>
</evidence>
<dbReference type="GO" id="GO:0000027">
    <property type="term" value="P:ribosomal large subunit assembly"/>
    <property type="evidence" value="ECO:0007669"/>
    <property type="project" value="UniProtKB-UniRule"/>
</dbReference>
<comment type="function">
    <text evidence="5">DEAD-box RNA helicase involved in the assembly of the 50S ribosomal subunit. Has an RNA-dependent ATPase activity, which is specific for 23S rRNA, and a 3' to 5' RNA helicase activity that uses the energy of ATP hydrolysis to destabilize and unwind short rRNA duplexes.</text>
</comment>
<feature type="region of interest" description="Involved in 23S rRNA binding" evidence="5">
    <location>
        <begin position="406"/>
        <end position="481"/>
    </location>
</feature>
<protein>
    <recommendedName>
        <fullName evidence="5">ATP-dependent RNA helicase DbpA</fullName>
        <ecNumber evidence="5">3.6.4.13</ecNumber>
    </recommendedName>
</protein>
<evidence type="ECO:0000259" key="9">
    <source>
        <dbReference type="PROSITE" id="PS51195"/>
    </source>
</evidence>
<reference evidence="11" key="1">
    <citation type="submission" date="2015-08" db="EMBL/GenBank/DDBJ databases">
        <title>Genome sequence of the strict anaerobe Clostridium homopropionicum LuHBu1 (DSM 5847T).</title>
        <authorList>
            <person name="Poehlein A."/>
            <person name="Beck M."/>
            <person name="Schiel-Bengelsdorf B."/>
            <person name="Bengelsdorf F.R."/>
            <person name="Daniel R."/>
            <person name="Duerre P."/>
        </authorList>
    </citation>
    <scope>NUCLEOTIDE SEQUENCE [LARGE SCALE GENOMIC DNA]</scope>
    <source>
        <strain evidence="11">DSM 5847</strain>
    </source>
</reference>
<keyword evidence="3 5" id="KW-0347">Helicase</keyword>
<dbReference type="RefSeq" id="WP_052222247.1">
    <property type="nucleotide sequence ID" value="NZ_LHUR01000032.1"/>
</dbReference>
<comment type="subcellular location">
    <subcellularLocation>
        <location evidence="5">Cytoplasm</location>
    </subcellularLocation>
</comment>
<dbReference type="InterPro" id="IPR000629">
    <property type="entry name" value="RNA-helicase_DEAD-box_CS"/>
</dbReference>
<comment type="domain">
    <text evidence="5">Contains an N-terminal domain that binds non-specifically to RNA and a C-terminal domain that binds specifically and tightly to hairpin 92 of 23S rRNA.</text>
</comment>
<dbReference type="Gene3D" id="3.40.50.300">
    <property type="entry name" value="P-loop containing nucleotide triphosphate hydrolases"/>
    <property type="match status" value="2"/>
</dbReference>
<dbReference type="InterPro" id="IPR027417">
    <property type="entry name" value="P-loop_NTPase"/>
</dbReference>
<evidence type="ECO:0000313" key="11">
    <source>
        <dbReference type="Proteomes" id="UP000037043"/>
    </source>
</evidence>
<organism evidence="10 11">
    <name type="scientific">Clostridium homopropionicum DSM 5847</name>
    <dbReference type="NCBI Taxonomy" id="1121318"/>
    <lineage>
        <taxon>Bacteria</taxon>
        <taxon>Bacillati</taxon>
        <taxon>Bacillota</taxon>
        <taxon>Clostridia</taxon>
        <taxon>Eubacteriales</taxon>
        <taxon>Clostridiaceae</taxon>
        <taxon>Clostridium</taxon>
    </lineage>
</organism>
<feature type="short sequence motif" description="Q motif" evidence="6">
    <location>
        <begin position="4"/>
        <end position="32"/>
    </location>
</feature>
<dbReference type="CDD" id="cd12500">
    <property type="entry name" value="RRM_BsYxiN_like"/>
    <property type="match status" value="1"/>
</dbReference>
<dbReference type="InterPro" id="IPR014001">
    <property type="entry name" value="Helicase_ATP-bd"/>
</dbReference>
<dbReference type="PROSITE" id="PS51195">
    <property type="entry name" value="Q_MOTIF"/>
    <property type="match status" value="1"/>
</dbReference>
<dbReference type="PANTHER" id="PTHR47959:SF1">
    <property type="entry name" value="ATP-DEPENDENT RNA HELICASE DBPA"/>
    <property type="match status" value="1"/>
</dbReference>
<gene>
    <name evidence="5 10" type="primary">dbpA</name>
    <name evidence="10" type="ORF">CLHOM_27610</name>
</gene>
<dbReference type="InterPro" id="IPR028619">
    <property type="entry name" value="DEAD_helicase_DbpA"/>
</dbReference>
<dbReference type="GO" id="GO:0016887">
    <property type="term" value="F:ATP hydrolysis activity"/>
    <property type="evidence" value="ECO:0007669"/>
    <property type="project" value="RHEA"/>
</dbReference>
<evidence type="ECO:0000256" key="2">
    <source>
        <dbReference type="ARBA" id="ARBA00022801"/>
    </source>
</evidence>
<dbReference type="PANTHER" id="PTHR47959">
    <property type="entry name" value="ATP-DEPENDENT RNA HELICASE RHLE-RELATED"/>
    <property type="match status" value="1"/>
</dbReference>
<evidence type="ECO:0000259" key="8">
    <source>
        <dbReference type="PROSITE" id="PS51194"/>
    </source>
</evidence>
<dbReference type="InterPro" id="IPR011545">
    <property type="entry name" value="DEAD/DEAH_box_helicase_dom"/>
</dbReference>
<keyword evidence="5" id="KW-0963">Cytoplasm</keyword>
<dbReference type="InterPro" id="IPR001650">
    <property type="entry name" value="Helicase_C-like"/>
</dbReference>